<dbReference type="PRINTS" id="PR00633">
    <property type="entry name" value="RCCNDNSATION"/>
</dbReference>
<organism evidence="2 3">
    <name type="scientific">Natronosporangium hydrolyticum</name>
    <dbReference type="NCBI Taxonomy" id="2811111"/>
    <lineage>
        <taxon>Bacteria</taxon>
        <taxon>Bacillati</taxon>
        <taxon>Actinomycetota</taxon>
        <taxon>Actinomycetes</taxon>
        <taxon>Micromonosporales</taxon>
        <taxon>Micromonosporaceae</taxon>
        <taxon>Natronosporangium</taxon>
    </lineage>
</organism>
<dbReference type="PANTHER" id="PTHR22870">
    <property type="entry name" value="REGULATOR OF CHROMOSOME CONDENSATION"/>
    <property type="match status" value="1"/>
</dbReference>
<dbReference type="SUPFAM" id="SSF50985">
    <property type="entry name" value="RCC1/BLIP-II"/>
    <property type="match status" value="1"/>
</dbReference>
<dbReference type="InterPro" id="IPR051210">
    <property type="entry name" value="Ub_ligase/GEF_domain"/>
</dbReference>
<evidence type="ECO:0000313" key="3">
    <source>
        <dbReference type="Proteomes" id="UP000662857"/>
    </source>
</evidence>
<dbReference type="InterPro" id="IPR000408">
    <property type="entry name" value="Reg_chr_condens"/>
</dbReference>
<dbReference type="PANTHER" id="PTHR22870:SF408">
    <property type="entry name" value="OS09G0560450 PROTEIN"/>
    <property type="match status" value="1"/>
</dbReference>
<reference evidence="2" key="1">
    <citation type="submission" date="2021-02" db="EMBL/GenBank/DDBJ databases">
        <title>Natrosporangium hydrolyticum gen. nov., sp. nov, a haloalkaliphilic actinobacterium from a soda solonchak soil.</title>
        <authorList>
            <person name="Sorokin D.Y."/>
            <person name="Khijniak T.V."/>
            <person name="Zakharycheva A.P."/>
            <person name="Boueva O.V."/>
            <person name="Ariskina E.V."/>
            <person name="Hahnke R.L."/>
            <person name="Bunk B."/>
            <person name="Sproer C."/>
            <person name="Schumann P."/>
            <person name="Evtushenko L.I."/>
            <person name="Kublanov I.V."/>
        </authorList>
    </citation>
    <scope>NUCLEOTIDE SEQUENCE</scope>
    <source>
        <strain evidence="2">DSM 106523</strain>
    </source>
</reference>
<dbReference type="EMBL" id="CP070499">
    <property type="protein sequence ID" value="QSB16253.1"/>
    <property type="molecule type" value="Genomic_DNA"/>
</dbReference>
<sequence length="128" mass="12209">MDTDPGVVVTQVAAGSAHSLALTTTGQVLAWGANGFGQLGDGTNDSDVVPVEVSQPGGLTVSAIAAGSVHSLAVTATGQVIAWGAAGNGQLGNGNPVSRNVPVPSSLPAQTTVTDIAGGGAHSLATVG</sequence>
<dbReference type="Proteomes" id="UP000662857">
    <property type="component" value="Chromosome"/>
</dbReference>
<evidence type="ECO:0000313" key="2">
    <source>
        <dbReference type="EMBL" id="QSB16253.1"/>
    </source>
</evidence>
<keyword evidence="3" id="KW-1185">Reference proteome</keyword>
<accession>A0A895YLR0</accession>
<name>A0A895YLR0_9ACTN</name>
<dbReference type="PROSITE" id="PS50012">
    <property type="entry name" value="RCC1_3"/>
    <property type="match status" value="2"/>
</dbReference>
<protein>
    <recommendedName>
        <fullName evidence="4">RCC1 repeat-containing protein</fullName>
    </recommendedName>
</protein>
<dbReference type="Gene3D" id="2.130.10.30">
    <property type="entry name" value="Regulator of chromosome condensation 1/beta-lactamase-inhibitor protein II"/>
    <property type="match status" value="1"/>
</dbReference>
<evidence type="ECO:0000256" key="1">
    <source>
        <dbReference type="ARBA" id="ARBA00022737"/>
    </source>
</evidence>
<gene>
    <name evidence="2" type="ORF">JQS43_08155</name>
</gene>
<keyword evidence="1" id="KW-0677">Repeat</keyword>
<dbReference type="InterPro" id="IPR009091">
    <property type="entry name" value="RCC1/BLIP-II"/>
</dbReference>
<proteinExistence type="predicted"/>
<dbReference type="KEGG" id="nhy:JQS43_08155"/>
<evidence type="ECO:0008006" key="4">
    <source>
        <dbReference type="Google" id="ProtNLM"/>
    </source>
</evidence>
<dbReference type="Pfam" id="PF00415">
    <property type="entry name" value="RCC1"/>
    <property type="match status" value="2"/>
</dbReference>
<dbReference type="AlphaFoldDB" id="A0A895YLR0"/>